<evidence type="ECO:0000256" key="5">
    <source>
        <dbReference type="SAM" id="MobiDB-lite"/>
    </source>
</evidence>
<evidence type="ECO:0000256" key="2">
    <source>
        <dbReference type="ARBA" id="ARBA00022692"/>
    </source>
</evidence>
<dbReference type="Proteomes" id="UP000182719">
    <property type="component" value="Unassembled WGS sequence"/>
</dbReference>
<dbReference type="SMART" id="SM00752">
    <property type="entry name" value="HTTM"/>
    <property type="match status" value="1"/>
</dbReference>
<protein>
    <submittedName>
        <fullName evidence="8">Antimicrobial peptide system protein, SdpB family</fullName>
    </submittedName>
</protein>
<dbReference type="GO" id="GO:0012505">
    <property type="term" value="C:endomembrane system"/>
    <property type="evidence" value="ECO:0007669"/>
    <property type="project" value="UniProtKB-SubCell"/>
</dbReference>
<dbReference type="InterPro" id="IPR023894">
    <property type="entry name" value="Sporulation_SdpB"/>
</dbReference>
<evidence type="ECO:0000259" key="7">
    <source>
        <dbReference type="SMART" id="SM00752"/>
    </source>
</evidence>
<keyword evidence="9" id="KW-1185">Reference proteome</keyword>
<feature type="domain" description="HTTM-like" evidence="7">
    <location>
        <begin position="15"/>
        <end position="285"/>
    </location>
</feature>
<keyword evidence="2 6" id="KW-0812">Transmembrane</keyword>
<evidence type="ECO:0000313" key="9">
    <source>
        <dbReference type="Proteomes" id="UP000182719"/>
    </source>
</evidence>
<dbReference type="InterPro" id="IPR011020">
    <property type="entry name" value="HTTM-like"/>
</dbReference>
<dbReference type="AlphaFoldDB" id="A0A1H7P8H1"/>
<evidence type="ECO:0000256" key="4">
    <source>
        <dbReference type="ARBA" id="ARBA00023136"/>
    </source>
</evidence>
<name>A0A1H7P8H1_STIAU</name>
<evidence type="ECO:0000256" key="3">
    <source>
        <dbReference type="ARBA" id="ARBA00022989"/>
    </source>
</evidence>
<feature type="transmembrane region" description="Helical" evidence="6">
    <location>
        <begin position="254"/>
        <end position="281"/>
    </location>
</feature>
<evidence type="ECO:0000313" key="8">
    <source>
        <dbReference type="EMBL" id="SEL32081.1"/>
    </source>
</evidence>
<dbReference type="PANTHER" id="PTHR39535:SF2">
    <property type="entry name" value="HTTM DOMAIN-CONTAINING PROTEIN"/>
    <property type="match status" value="1"/>
</dbReference>
<proteinExistence type="predicted"/>
<evidence type="ECO:0000256" key="1">
    <source>
        <dbReference type="ARBA" id="ARBA00004127"/>
    </source>
</evidence>
<feature type="compositionally biased region" description="Basic and acidic residues" evidence="5">
    <location>
        <begin position="318"/>
        <end position="328"/>
    </location>
</feature>
<accession>A0A1H7P8H1</accession>
<evidence type="ECO:0000256" key="6">
    <source>
        <dbReference type="SAM" id="Phobius"/>
    </source>
</evidence>
<dbReference type="RefSeq" id="WP_083423169.1">
    <property type="nucleotide sequence ID" value="NZ_FOAP01000005.1"/>
</dbReference>
<dbReference type="InterPro" id="IPR052964">
    <property type="entry name" value="Sporulation_signal_mat"/>
</dbReference>
<dbReference type="OrthoDB" id="128729at2"/>
<reference evidence="9" key="1">
    <citation type="submission" date="2016-10" db="EMBL/GenBank/DDBJ databases">
        <authorList>
            <person name="Varghese N."/>
            <person name="Submissions S."/>
        </authorList>
    </citation>
    <scope>NUCLEOTIDE SEQUENCE [LARGE SCALE GENOMIC DNA]</scope>
    <source>
        <strain evidence="9">DSM 17044</strain>
    </source>
</reference>
<comment type="subcellular location">
    <subcellularLocation>
        <location evidence="1">Endomembrane system</location>
        <topology evidence="1">Multi-pass membrane protein</topology>
    </subcellularLocation>
</comment>
<feature type="transmembrane region" description="Helical" evidence="6">
    <location>
        <begin position="220"/>
        <end position="242"/>
    </location>
</feature>
<organism evidence="8 9">
    <name type="scientific">Stigmatella aurantiaca</name>
    <dbReference type="NCBI Taxonomy" id="41"/>
    <lineage>
        <taxon>Bacteria</taxon>
        <taxon>Pseudomonadati</taxon>
        <taxon>Myxococcota</taxon>
        <taxon>Myxococcia</taxon>
        <taxon>Myxococcales</taxon>
        <taxon>Cystobacterineae</taxon>
        <taxon>Archangiaceae</taxon>
        <taxon>Stigmatella</taxon>
    </lineage>
</organism>
<keyword evidence="3 6" id="KW-1133">Transmembrane helix</keyword>
<feature type="region of interest" description="Disordered" evidence="5">
    <location>
        <begin position="299"/>
        <end position="328"/>
    </location>
</feature>
<sequence>MLTQLGNRASAWVAGPAPWSNVYGLARTLIALGTGGTLAFSHSSTLFRPAVGMAEVPLCEGIRQASLFCVLPAGWLEVARWTAVLLLLLVASGWRPRVTGLLHWWVAVSLQWSGVLTDGGDQIASVLAFLLVPMTLTDGRRWHWEPPVEGGSDESRLIARASWLLLRGQVAFIYLHASVGKFKVPEWVDGTALYYWLLDPSIGAPDWLARLVLPVLSSPLVAPLTWSVLILEFWLALGLVLSRGARRALLPFGLLFHTGIIFFHGLISFALIMFGALVLLLRPYDEAFSFAWLRSRLPQRKPRSARAEEEEVQQSGQGERDGDGAQAA</sequence>
<dbReference type="PANTHER" id="PTHR39535">
    <property type="entry name" value="SPORULATION-DELAYING PROTEIN SDPB"/>
    <property type="match status" value="1"/>
</dbReference>
<dbReference type="NCBIfam" id="TIGR04033">
    <property type="entry name" value="export_SdpB"/>
    <property type="match status" value="1"/>
</dbReference>
<gene>
    <name evidence="8" type="ORF">SAMN05444354_105210</name>
</gene>
<dbReference type="EMBL" id="FOAP01000005">
    <property type="protein sequence ID" value="SEL32081.1"/>
    <property type="molecule type" value="Genomic_DNA"/>
</dbReference>
<keyword evidence="4 6" id="KW-0472">Membrane</keyword>